<organism evidence="1 2">
    <name type="scientific">Mesonia maritima</name>
    <dbReference type="NCBI Taxonomy" id="1793873"/>
    <lineage>
        <taxon>Bacteria</taxon>
        <taxon>Pseudomonadati</taxon>
        <taxon>Bacteroidota</taxon>
        <taxon>Flavobacteriia</taxon>
        <taxon>Flavobacteriales</taxon>
        <taxon>Flavobacteriaceae</taxon>
        <taxon>Mesonia</taxon>
    </lineage>
</organism>
<reference evidence="1 2" key="1">
    <citation type="submission" date="2023-07" db="EMBL/GenBank/DDBJ databases">
        <title>Genomic Encyclopedia of Type Strains, Phase IV (KMG-IV): sequencing the most valuable type-strain genomes for metagenomic binning, comparative biology and taxonomic classification.</title>
        <authorList>
            <person name="Goeker M."/>
        </authorList>
    </citation>
    <scope>NUCLEOTIDE SEQUENCE [LARGE SCALE GENOMIC DNA]</scope>
    <source>
        <strain evidence="1 2">DSM 102814</strain>
    </source>
</reference>
<dbReference type="Gene3D" id="3.30.420.250">
    <property type="match status" value="1"/>
</dbReference>
<dbReference type="InterPro" id="IPR024213">
    <property type="entry name" value="DUF3822"/>
</dbReference>
<sequence length="272" mass="31732">MEQTISKQNKLSYKLSILIRQDGLSFCVSQQNPAKVISFSTEEFSDKKTPEELLHFIENYIEYSLAEYEIEDVLAIYGNQLYSFVPRPIFKEEHLTDYLKYSVKILKTDVASFDELSNQQINNVYIPYVNINNYLFENFGAFTYKHASTLLTEFALQNSTDKTKVYVNFQNSSFDVCVVSKANLLLCNSFIHETAEDFLYYLLFTFEQLSLSTAETPVFLMGNIEKESDYYKLLYKYIKEVIFVERIKNIETSTMNSESLHTHHLLLSSICE</sequence>
<dbReference type="EMBL" id="JAVDQA010000003">
    <property type="protein sequence ID" value="MDR6300733.1"/>
    <property type="molecule type" value="Genomic_DNA"/>
</dbReference>
<name>A0ABU1K862_9FLAO</name>
<evidence type="ECO:0008006" key="3">
    <source>
        <dbReference type="Google" id="ProtNLM"/>
    </source>
</evidence>
<evidence type="ECO:0000313" key="1">
    <source>
        <dbReference type="EMBL" id="MDR6300733.1"/>
    </source>
</evidence>
<dbReference type="CDD" id="cd24013">
    <property type="entry name" value="ASKHA_ATPase_BT3980-like"/>
    <property type="match status" value="1"/>
</dbReference>
<dbReference type="Pfam" id="PF12864">
    <property type="entry name" value="DUF3822"/>
    <property type="match status" value="1"/>
</dbReference>
<proteinExistence type="predicted"/>
<gene>
    <name evidence="1" type="ORF">GGR31_001376</name>
</gene>
<keyword evidence="2" id="KW-1185">Reference proteome</keyword>
<protein>
    <recommendedName>
        <fullName evidence="3">DUF3822 family protein</fullName>
    </recommendedName>
</protein>
<comment type="caution">
    <text evidence="1">The sequence shown here is derived from an EMBL/GenBank/DDBJ whole genome shotgun (WGS) entry which is preliminary data.</text>
</comment>
<dbReference type="RefSeq" id="WP_309727632.1">
    <property type="nucleotide sequence ID" value="NZ_JAVDQA010000003.1"/>
</dbReference>
<dbReference type="Gene3D" id="3.30.420.260">
    <property type="match status" value="1"/>
</dbReference>
<accession>A0ABU1K862</accession>
<evidence type="ECO:0000313" key="2">
    <source>
        <dbReference type="Proteomes" id="UP001257659"/>
    </source>
</evidence>
<dbReference type="Proteomes" id="UP001257659">
    <property type="component" value="Unassembled WGS sequence"/>
</dbReference>